<evidence type="ECO:0000259" key="1">
    <source>
        <dbReference type="Pfam" id="PF12728"/>
    </source>
</evidence>
<dbReference type="Pfam" id="PF12728">
    <property type="entry name" value="HTH_17"/>
    <property type="match status" value="1"/>
</dbReference>
<dbReference type="SUPFAM" id="SSF46955">
    <property type="entry name" value="Putative DNA-binding domain"/>
    <property type="match status" value="1"/>
</dbReference>
<dbReference type="InterPro" id="IPR009061">
    <property type="entry name" value="DNA-bd_dom_put_sf"/>
</dbReference>
<feature type="domain" description="Helix-turn-helix" evidence="1">
    <location>
        <begin position="7"/>
        <end position="54"/>
    </location>
</feature>
<sequence>MGKEKRWISAKEYAETHDLPVSTIRRYCRAGEIPCFRIGQRFMFNPKDMDAFLEWKARKGLKDRPGTFLEALKKAKEGTRISVWRARQNEEKAMETT</sequence>
<organism evidence="2">
    <name type="scientific">Caudovirales sp. ctUL28</name>
    <dbReference type="NCBI Taxonomy" id="2826778"/>
    <lineage>
        <taxon>Viruses</taxon>
        <taxon>Duplodnaviria</taxon>
        <taxon>Heunggongvirae</taxon>
        <taxon>Uroviricota</taxon>
        <taxon>Caudoviricetes</taxon>
    </lineage>
</organism>
<proteinExistence type="predicted"/>
<accession>A0A8S5MVK3</accession>
<reference evidence="2" key="1">
    <citation type="journal article" date="2021" name="Proc. Natl. Acad. Sci. U.S.A.">
        <title>A Catalog of Tens of Thousands of Viruses from Human Metagenomes Reveals Hidden Associations with Chronic Diseases.</title>
        <authorList>
            <person name="Tisza M.J."/>
            <person name="Buck C.B."/>
        </authorList>
    </citation>
    <scope>NUCLEOTIDE SEQUENCE</scope>
    <source>
        <strain evidence="2">CtUL28</strain>
    </source>
</reference>
<protein>
    <submittedName>
        <fullName evidence="2">Helix-turn-helix domain protein</fullName>
    </submittedName>
</protein>
<name>A0A8S5MVK3_9CAUD</name>
<evidence type="ECO:0000313" key="2">
    <source>
        <dbReference type="EMBL" id="DAD86176.1"/>
    </source>
</evidence>
<dbReference type="InterPro" id="IPR041657">
    <property type="entry name" value="HTH_17"/>
</dbReference>
<dbReference type="EMBL" id="BK014996">
    <property type="protein sequence ID" value="DAD86176.1"/>
    <property type="molecule type" value="Genomic_DNA"/>
</dbReference>